<evidence type="ECO:0000313" key="1">
    <source>
        <dbReference type="EMBL" id="KLJ08407.1"/>
    </source>
</evidence>
<dbReference type="AlphaFoldDB" id="A0A0H1BBM3"/>
<organism evidence="1 2">
    <name type="scientific">Blastomyces silverae</name>
    <dbReference type="NCBI Taxonomy" id="2060906"/>
    <lineage>
        <taxon>Eukaryota</taxon>
        <taxon>Fungi</taxon>
        <taxon>Dikarya</taxon>
        <taxon>Ascomycota</taxon>
        <taxon>Pezizomycotina</taxon>
        <taxon>Eurotiomycetes</taxon>
        <taxon>Eurotiomycetidae</taxon>
        <taxon>Onygenales</taxon>
        <taxon>Ajellomycetaceae</taxon>
        <taxon>Blastomyces</taxon>
    </lineage>
</organism>
<name>A0A0H1BBM3_9EURO</name>
<evidence type="ECO:0000313" key="2">
    <source>
        <dbReference type="Proteomes" id="UP000053573"/>
    </source>
</evidence>
<accession>A0A0H1BBM3</accession>
<dbReference type="EMBL" id="LDEV01002603">
    <property type="protein sequence ID" value="KLJ08407.1"/>
    <property type="molecule type" value="Genomic_DNA"/>
</dbReference>
<comment type="caution">
    <text evidence="1">The sequence shown here is derived from an EMBL/GenBank/DDBJ whole genome shotgun (WGS) entry which is preliminary data.</text>
</comment>
<proteinExistence type="predicted"/>
<sequence>MNQVRGKLNEDVLDDKTVMHVPAPPFPTFQKNLLVKHWIFHGKQQEKQREATMIKTAHVSG</sequence>
<protein>
    <submittedName>
        <fullName evidence="1">Uncharacterized protein</fullName>
    </submittedName>
</protein>
<gene>
    <name evidence="1" type="ORF">EMPG_16177</name>
</gene>
<dbReference type="Proteomes" id="UP000053573">
    <property type="component" value="Unassembled WGS sequence"/>
</dbReference>
<reference evidence="2" key="1">
    <citation type="journal article" date="2015" name="PLoS Genet.">
        <title>The dynamic genome and transcriptome of the human fungal pathogen Blastomyces and close relative Emmonsia.</title>
        <authorList>
            <person name="Munoz J.F."/>
            <person name="Gauthier G.M."/>
            <person name="Desjardins C.A."/>
            <person name="Gallo J.E."/>
            <person name="Holder J."/>
            <person name="Sullivan T.D."/>
            <person name="Marty A.J."/>
            <person name="Carmen J.C."/>
            <person name="Chen Z."/>
            <person name="Ding L."/>
            <person name="Gujja S."/>
            <person name="Magrini V."/>
            <person name="Misas E."/>
            <person name="Mitreva M."/>
            <person name="Priest M."/>
            <person name="Saif S."/>
            <person name="Whiston E.A."/>
            <person name="Young S."/>
            <person name="Zeng Q."/>
            <person name="Goldman W.E."/>
            <person name="Mardis E.R."/>
            <person name="Taylor J.W."/>
            <person name="McEwen J.G."/>
            <person name="Clay O.K."/>
            <person name="Klein B.S."/>
            <person name="Cuomo C.A."/>
        </authorList>
    </citation>
    <scope>NUCLEOTIDE SEQUENCE [LARGE SCALE GENOMIC DNA]</scope>
    <source>
        <strain evidence="2">UAMH 139</strain>
    </source>
</reference>
<keyword evidence="2" id="KW-1185">Reference proteome</keyword>